<keyword evidence="9" id="KW-1185">Reference proteome</keyword>
<comment type="caution">
    <text evidence="8">The sequence shown here is derived from an EMBL/GenBank/DDBJ whole genome shotgun (WGS) entry which is preliminary data.</text>
</comment>
<dbReference type="SFLD" id="SFLDS00029">
    <property type="entry name" value="Radical_SAM"/>
    <property type="match status" value="1"/>
</dbReference>
<dbReference type="InterPro" id="IPR023885">
    <property type="entry name" value="4Fe4S-binding_SPASM_dom"/>
</dbReference>
<accession>A0ABW8TDG6</accession>
<dbReference type="EMBL" id="JBJIAA010000006">
    <property type="protein sequence ID" value="MFL0250551.1"/>
    <property type="molecule type" value="Genomic_DNA"/>
</dbReference>
<keyword evidence="4" id="KW-0479">Metal-binding</keyword>
<evidence type="ECO:0000313" key="8">
    <source>
        <dbReference type="EMBL" id="MFL0250551.1"/>
    </source>
</evidence>
<evidence type="ECO:0000256" key="1">
    <source>
        <dbReference type="ARBA" id="ARBA00001966"/>
    </source>
</evidence>
<evidence type="ECO:0000256" key="2">
    <source>
        <dbReference type="ARBA" id="ARBA00022485"/>
    </source>
</evidence>
<evidence type="ECO:0000259" key="7">
    <source>
        <dbReference type="PROSITE" id="PS51918"/>
    </source>
</evidence>
<dbReference type="Pfam" id="PF04055">
    <property type="entry name" value="Radical_SAM"/>
    <property type="match status" value="1"/>
</dbReference>
<dbReference type="PANTHER" id="PTHR43787">
    <property type="entry name" value="FEMO COFACTOR BIOSYNTHESIS PROTEIN NIFB-RELATED"/>
    <property type="match status" value="1"/>
</dbReference>
<dbReference type="RefSeq" id="WP_406787216.1">
    <property type="nucleotide sequence ID" value="NZ_JBJIAA010000006.1"/>
</dbReference>
<evidence type="ECO:0000256" key="4">
    <source>
        <dbReference type="ARBA" id="ARBA00022723"/>
    </source>
</evidence>
<name>A0ABW8TDG6_9CLOT</name>
<evidence type="ECO:0000256" key="3">
    <source>
        <dbReference type="ARBA" id="ARBA00022691"/>
    </source>
</evidence>
<dbReference type="SUPFAM" id="SSF102114">
    <property type="entry name" value="Radical SAM enzymes"/>
    <property type="match status" value="1"/>
</dbReference>
<dbReference type="NCBIfam" id="TIGR04085">
    <property type="entry name" value="rSAM_more_4Fe4S"/>
    <property type="match status" value="1"/>
</dbReference>
<reference evidence="8 9" key="1">
    <citation type="submission" date="2024-11" db="EMBL/GenBank/DDBJ databases">
        <authorList>
            <person name="Heng Y.C."/>
            <person name="Lim A.C.H."/>
            <person name="Lee J.K.Y."/>
            <person name="Kittelmann S."/>
        </authorList>
    </citation>
    <scope>NUCLEOTIDE SEQUENCE [LARGE SCALE GENOMIC DNA]</scope>
    <source>
        <strain evidence="8 9">WILCCON 0114</strain>
    </source>
</reference>
<dbReference type="SFLD" id="SFLDG01386">
    <property type="entry name" value="main_SPASM_domain-containing"/>
    <property type="match status" value="1"/>
</dbReference>
<dbReference type="CDD" id="cd01335">
    <property type="entry name" value="Radical_SAM"/>
    <property type="match status" value="1"/>
</dbReference>
<sequence>MNKLLKLSTFNVYDNFESKKHLVYNILTQASFYLDEETFNKLHENPDLLEENYKKKLLKDKIIVPNDLDEEQYLMKNFNERNDINGLLNLTICITTSCNMKCIYCYEEGIKRVTISEHTIEMIVSWIKNYIHKHNIKNLGVLLFGGEPLVAKKELAIVMKQINKLCVDKKVNVTFSIGTNGVLLTKEVASELKKLGLKGAQITIDGPQELQDKRRPMVNSESSFYTIINNIKEVADILQTIIKINIDKQNIDQVDELLNSLENLGIKKSVSFKVEAIAKTPVSSNNQTHYCNINAFNPKKKELALAYLNTIELIENRGFRVDKSTAHMTPCMFTSKSHFIINSDGNIYKCISAVGIEEFKVGNVAEFNFNENYTKFIEFINLSYECFKNKCPYIPKCGAGCPYESYCSCNDIYEVECKKEFYANFYKEKFKRLYDKTFERCKGTS</sequence>
<dbReference type="SMART" id="SM00729">
    <property type="entry name" value="Elp3"/>
    <property type="match status" value="1"/>
</dbReference>
<evidence type="ECO:0000256" key="6">
    <source>
        <dbReference type="ARBA" id="ARBA00023014"/>
    </source>
</evidence>
<keyword evidence="2" id="KW-0004">4Fe-4S</keyword>
<evidence type="ECO:0000313" key="9">
    <source>
        <dbReference type="Proteomes" id="UP001623592"/>
    </source>
</evidence>
<gene>
    <name evidence="8" type="ORF">ACJDT4_08975</name>
</gene>
<keyword evidence="3" id="KW-0949">S-adenosyl-L-methionine</keyword>
<organism evidence="8 9">
    <name type="scientific">Clostridium neuense</name>
    <dbReference type="NCBI Taxonomy" id="1728934"/>
    <lineage>
        <taxon>Bacteria</taxon>
        <taxon>Bacillati</taxon>
        <taxon>Bacillota</taxon>
        <taxon>Clostridia</taxon>
        <taxon>Eubacteriales</taxon>
        <taxon>Clostridiaceae</taxon>
        <taxon>Clostridium</taxon>
    </lineage>
</organism>
<dbReference type="InterPro" id="IPR007197">
    <property type="entry name" value="rSAM"/>
</dbReference>
<keyword evidence="6" id="KW-0411">Iron-sulfur</keyword>
<dbReference type="SFLD" id="SFLDG01067">
    <property type="entry name" value="SPASM/twitch_domain_containing"/>
    <property type="match status" value="1"/>
</dbReference>
<dbReference type="InterPro" id="IPR006638">
    <property type="entry name" value="Elp3/MiaA/NifB-like_rSAM"/>
</dbReference>
<comment type="cofactor">
    <cofactor evidence="1">
        <name>[4Fe-4S] cluster</name>
        <dbReference type="ChEBI" id="CHEBI:49883"/>
    </cofactor>
</comment>
<dbReference type="InterPro" id="IPR058240">
    <property type="entry name" value="rSAM_sf"/>
</dbReference>
<proteinExistence type="predicted"/>
<feature type="domain" description="Radical SAM core" evidence="7">
    <location>
        <begin position="82"/>
        <end position="320"/>
    </location>
</feature>
<dbReference type="PROSITE" id="PS51918">
    <property type="entry name" value="RADICAL_SAM"/>
    <property type="match status" value="1"/>
</dbReference>
<dbReference type="InterPro" id="IPR013785">
    <property type="entry name" value="Aldolase_TIM"/>
</dbReference>
<dbReference type="Gene3D" id="3.20.20.70">
    <property type="entry name" value="Aldolase class I"/>
    <property type="match status" value="1"/>
</dbReference>
<evidence type="ECO:0000256" key="5">
    <source>
        <dbReference type="ARBA" id="ARBA00023004"/>
    </source>
</evidence>
<dbReference type="PANTHER" id="PTHR43787:SF3">
    <property type="entry name" value="ARYLSULFATASE REGULATORY PROTEIN"/>
    <property type="match status" value="1"/>
</dbReference>
<dbReference type="Proteomes" id="UP001623592">
    <property type="component" value="Unassembled WGS sequence"/>
</dbReference>
<protein>
    <submittedName>
        <fullName evidence="8">Radical SAM protein</fullName>
    </submittedName>
</protein>
<keyword evidence="5" id="KW-0408">Iron</keyword>